<accession>A0A9R1XUX3</accession>
<dbReference type="SUPFAM" id="SSF52540">
    <property type="entry name" value="P-loop containing nucleoside triphosphate hydrolases"/>
    <property type="match status" value="2"/>
</dbReference>
<evidence type="ECO:0000313" key="7">
    <source>
        <dbReference type="EMBL" id="KAJ0228475.1"/>
    </source>
</evidence>
<evidence type="ECO:0000256" key="2">
    <source>
        <dbReference type="ARBA" id="ARBA00012295"/>
    </source>
</evidence>
<evidence type="ECO:0000256" key="3">
    <source>
        <dbReference type="ARBA" id="ARBA00022563"/>
    </source>
</evidence>
<keyword evidence="8" id="KW-1185">Reference proteome</keyword>
<dbReference type="FunFam" id="3.40.50.300:FF:000245">
    <property type="entry name" value="C-1-tetrahydrofolate synthase, cytoplasmic"/>
    <property type="match status" value="1"/>
</dbReference>
<name>A0A9R1XUX3_LACSA</name>
<dbReference type="AlphaFoldDB" id="A0A9R1XUX3"/>
<organism evidence="7 8">
    <name type="scientific">Lactuca sativa</name>
    <name type="common">Garden lettuce</name>
    <dbReference type="NCBI Taxonomy" id="4236"/>
    <lineage>
        <taxon>Eukaryota</taxon>
        <taxon>Viridiplantae</taxon>
        <taxon>Streptophyta</taxon>
        <taxon>Embryophyta</taxon>
        <taxon>Tracheophyta</taxon>
        <taxon>Spermatophyta</taxon>
        <taxon>Magnoliopsida</taxon>
        <taxon>eudicotyledons</taxon>
        <taxon>Gunneridae</taxon>
        <taxon>Pentapetalae</taxon>
        <taxon>asterids</taxon>
        <taxon>campanulids</taxon>
        <taxon>Asterales</taxon>
        <taxon>Asteraceae</taxon>
        <taxon>Cichorioideae</taxon>
        <taxon>Cichorieae</taxon>
        <taxon>Lactucinae</taxon>
        <taxon>Lactuca</taxon>
    </lineage>
</organism>
<dbReference type="EMBL" id="NBSK02000001">
    <property type="protein sequence ID" value="KAJ0228475.1"/>
    <property type="molecule type" value="Genomic_DNA"/>
</dbReference>
<dbReference type="HAMAP" id="MF_01543">
    <property type="entry name" value="FTHFS"/>
    <property type="match status" value="1"/>
</dbReference>
<evidence type="ECO:0000256" key="5">
    <source>
        <dbReference type="ARBA" id="ARBA00022741"/>
    </source>
</evidence>
<dbReference type="PROSITE" id="PS00721">
    <property type="entry name" value="FTHFS_1"/>
    <property type="match status" value="1"/>
</dbReference>
<comment type="pathway">
    <text evidence="1">One-carbon metabolism; tetrahydrofolate interconversion.</text>
</comment>
<evidence type="ECO:0000256" key="1">
    <source>
        <dbReference type="ARBA" id="ARBA00004777"/>
    </source>
</evidence>
<keyword evidence="3" id="KW-0554">One-carbon metabolism</keyword>
<dbReference type="GO" id="GO:0005524">
    <property type="term" value="F:ATP binding"/>
    <property type="evidence" value="ECO:0007669"/>
    <property type="project" value="UniProtKB-KW"/>
</dbReference>
<dbReference type="FunFam" id="3.40.50.300:FF:000613">
    <property type="entry name" value="C-1-tetrahydrofolate synthase, cytoplasmic isoform X2"/>
    <property type="match status" value="1"/>
</dbReference>
<dbReference type="GO" id="GO:0006730">
    <property type="term" value="P:one-carbon metabolic process"/>
    <property type="evidence" value="ECO:0007669"/>
    <property type="project" value="UniProtKB-KW"/>
</dbReference>
<dbReference type="Pfam" id="PF01268">
    <property type="entry name" value="FTHFS"/>
    <property type="match status" value="2"/>
</dbReference>
<dbReference type="FunFam" id="3.10.410.10:FF:000001">
    <property type="entry name" value="Putative formate--tetrahydrofolate ligase"/>
    <property type="match status" value="1"/>
</dbReference>
<evidence type="ECO:0000256" key="6">
    <source>
        <dbReference type="ARBA" id="ARBA00022840"/>
    </source>
</evidence>
<gene>
    <name evidence="7" type="ORF">LSAT_V11C100027000</name>
</gene>
<keyword evidence="5" id="KW-0547">Nucleotide-binding</keyword>
<keyword evidence="4" id="KW-0436">Ligase</keyword>
<dbReference type="InterPro" id="IPR020628">
    <property type="entry name" value="Formate_THF_ligase_CS"/>
</dbReference>
<proteinExistence type="inferred from homology"/>
<evidence type="ECO:0000313" key="8">
    <source>
        <dbReference type="Proteomes" id="UP000235145"/>
    </source>
</evidence>
<sequence>MNAMTLQVVSPVPTDIDIANSIQPQHISAIARKLNLNPNHYDLYGKYKAKVLLPVIDELKGQKDGFYVVVGGITPTPLGEGKSTTTVGLCQALGAFLDKKVVTTLRQPSQGPTFGIKGGAAGGGYSQVIPMDEFNLHLTGDIHAITAANNLLAAAIDTRMFHESTQSDSALFNRLCPPNKQGNRIFNDVMYTRLKKLGIHKKFPEDLTPEEVKRFVRLDVDPDTITWRRVMDVNDRFLRKITVGQGVDERGMVRETGFDISVASEIMAVLALTDSLSDMRARLGKMVIGNSKSGEPVSADDLGLGGALSVLMKDAINPTLMQTLEGTPVFVHAGPFANIAHGNSSIVADKIALKLVGPGGFVVTEAGFGCDIGVEKFMNIKCRYSGLRPQCVVIVATVRALKMHGGGPAVAAGKPLDRAYVSENVGLVEAGCANLARHVEIVKSYGVNVVVAVNRFSSDTDAEIAAVRAAALAAGAYEAVVCSHFAHGGKGAVKQGGVDTRSRYLICAKDINALLIIIVENNPKKIVQSDVTNTNMHHHNFLMRFYQIDLGVVVQKACENATEAFKFLYPLDASIKDKIEAIARSYGASGVEYSEQAEKKIKMYSKQGFAGLPICMAKTQYSFSDNPAAKGAPSGFVLPIRDVRASIGAGFIYPLVGSMSTMPGLPTRPCFYDIDLDVTNGKVKGLS</sequence>
<comment type="caution">
    <text evidence="7">The sequence shown here is derived from an EMBL/GenBank/DDBJ whole genome shotgun (WGS) entry which is preliminary data.</text>
</comment>
<dbReference type="GO" id="GO:0004329">
    <property type="term" value="F:formate-tetrahydrofolate ligase activity"/>
    <property type="evidence" value="ECO:0007669"/>
    <property type="project" value="UniProtKB-EC"/>
</dbReference>
<dbReference type="InterPro" id="IPR027417">
    <property type="entry name" value="P-loop_NTPase"/>
</dbReference>
<reference evidence="7 8" key="1">
    <citation type="journal article" date="2017" name="Nat. Commun.">
        <title>Genome assembly with in vitro proximity ligation data and whole-genome triplication in lettuce.</title>
        <authorList>
            <person name="Reyes-Chin-Wo S."/>
            <person name="Wang Z."/>
            <person name="Yang X."/>
            <person name="Kozik A."/>
            <person name="Arikit S."/>
            <person name="Song C."/>
            <person name="Xia L."/>
            <person name="Froenicke L."/>
            <person name="Lavelle D.O."/>
            <person name="Truco M.J."/>
            <person name="Xia R."/>
            <person name="Zhu S."/>
            <person name="Xu C."/>
            <person name="Xu H."/>
            <person name="Xu X."/>
            <person name="Cox K."/>
            <person name="Korf I."/>
            <person name="Meyers B.C."/>
            <person name="Michelmore R.W."/>
        </authorList>
    </citation>
    <scope>NUCLEOTIDE SEQUENCE [LARGE SCALE GENOMIC DNA]</scope>
    <source>
        <strain evidence="8">cv. Salinas</strain>
        <tissue evidence="7">Seedlings</tissue>
    </source>
</reference>
<dbReference type="Gene3D" id="3.40.50.300">
    <property type="entry name" value="P-loop containing nucleotide triphosphate hydrolases"/>
    <property type="match status" value="2"/>
</dbReference>
<dbReference type="EC" id="6.3.4.3" evidence="2"/>
<protein>
    <recommendedName>
        <fullName evidence="2">formate--tetrahydrofolate ligase</fullName>
        <ecNumber evidence="2">6.3.4.3</ecNumber>
    </recommendedName>
</protein>
<keyword evidence="6" id="KW-0067">ATP-binding</keyword>
<dbReference type="Proteomes" id="UP000235145">
    <property type="component" value="Unassembled WGS sequence"/>
</dbReference>
<dbReference type="PROSITE" id="PS00722">
    <property type="entry name" value="FTHFS_2"/>
    <property type="match status" value="1"/>
</dbReference>
<dbReference type="CDD" id="cd00477">
    <property type="entry name" value="FTHFS"/>
    <property type="match status" value="1"/>
</dbReference>
<dbReference type="Gene3D" id="3.10.410.10">
    <property type="entry name" value="Formyltetrahydrofolate synthetase, domain 3"/>
    <property type="match status" value="1"/>
</dbReference>
<evidence type="ECO:0000256" key="4">
    <source>
        <dbReference type="ARBA" id="ARBA00022598"/>
    </source>
</evidence>
<dbReference type="InterPro" id="IPR000559">
    <property type="entry name" value="Formate_THF_ligase"/>
</dbReference>